<dbReference type="InterPro" id="IPR051531">
    <property type="entry name" value="N-acetyltransferase"/>
</dbReference>
<dbReference type="SUPFAM" id="SSF55729">
    <property type="entry name" value="Acyl-CoA N-acyltransferases (Nat)"/>
    <property type="match status" value="1"/>
</dbReference>
<dbReference type="PANTHER" id="PTHR43792">
    <property type="entry name" value="GNAT FAMILY, PUTATIVE (AFU_ORTHOLOGUE AFUA_3G00765)-RELATED-RELATED"/>
    <property type="match status" value="1"/>
</dbReference>
<comment type="caution">
    <text evidence="2">The sequence shown here is derived from an EMBL/GenBank/DDBJ whole genome shotgun (WGS) entry which is preliminary data.</text>
</comment>
<dbReference type="Gene3D" id="3.40.630.30">
    <property type="match status" value="1"/>
</dbReference>
<dbReference type="RefSeq" id="WP_121908913.1">
    <property type="nucleotide sequence ID" value="NZ_REFC01000018.1"/>
</dbReference>
<dbReference type="InterPro" id="IPR016181">
    <property type="entry name" value="Acyl_CoA_acyltransferase"/>
</dbReference>
<dbReference type="EMBL" id="REFC01000018">
    <property type="protein sequence ID" value="RMA56280.1"/>
    <property type="molecule type" value="Genomic_DNA"/>
</dbReference>
<dbReference type="GO" id="GO:0016747">
    <property type="term" value="F:acyltransferase activity, transferring groups other than amino-acyl groups"/>
    <property type="evidence" value="ECO:0007669"/>
    <property type="project" value="InterPro"/>
</dbReference>
<dbReference type="PANTHER" id="PTHR43792:SF13">
    <property type="entry name" value="ACETYLTRANSFERASE"/>
    <property type="match status" value="1"/>
</dbReference>
<sequence>MQLETVRLHIRALNKQELLKYILYDHSLEVVLNLNERKRYVTEKIKKSIEDKIIPEINANPANYLFYTFWNIINKKQRLMVGDICFKGLPNEKGEVEIGYGTYKDFQNNGFMTEAIGEIVSWAFKQDKVRKIIAYTDPNNIASNKVLKKNKFRTQNQTTKTVYWYLDKIDNDKRK</sequence>
<evidence type="ECO:0000313" key="2">
    <source>
        <dbReference type="EMBL" id="RMA56280.1"/>
    </source>
</evidence>
<reference evidence="2 3" key="1">
    <citation type="submission" date="2018-10" db="EMBL/GenBank/DDBJ databases">
        <title>Genomic Encyclopedia of Archaeal and Bacterial Type Strains, Phase II (KMG-II): from individual species to whole genera.</title>
        <authorList>
            <person name="Goeker M."/>
        </authorList>
    </citation>
    <scope>NUCLEOTIDE SEQUENCE [LARGE SCALE GENOMIC DNA]</scope>
    <source>
        <strain evidence="2 3">DSM 23424</strain>
    </source>
</reference>
<gene>
    <name evidence="2" type="ORF">BXY75_3401</name>
</gene>
<evidence type="ECO:0000259" key="1">
    <source>
        <dbReference type="Pfam" id="PF13302"/>
    </source>
</evidence>
<organism evidence="2 3">
    <name type="scientific">Ulvibacter antarcticus</name>
    <dbReference type="NCBI Taxonomy" id="442714"/>
    <lineage>
        <taxon>Bacteria</taxon>
        <taxon>Pseudomonadati</taxon>
        <taxon>Bacteroidota</taxon>
        <taxon>Flavobacteriia</taxon>
        <taxon>Flavobacteriales</taxon>
        <taxon>Flavobacteriaceae</taxon>
        <taxon>Ulvibacter</taxon>
    </lineage>
</organism>
<dbReference type="Proteomes" id="UP000271339">
    <property type="component" value="Unassembled WGS sequence"/>
</dbReference>
<dbReference type="Pfam" id="PF13302">
    <property type="entry name" value="Acetyltransf_3"/>
    <property type="match status" value="1"/>
</dbReference>
<accession>A0A3L9YAF5</accession>
<keyword evidence="3" id="KW-1185">Reference proteome</keyword>
<feature type="domain" description="N-acetyltransferase" evidence="1">
    <location>
        <begin position="39"/>
        <end position="153"/>
    </location>
</feature>
<name>A0A3L9YAF5_9FLAO</name>
<dbReference type="InterPro" id="IPR000182">
    <property type="entry name" value="GNAT_dom"/>
</dbReference>
<dbReference type="AlphaFoldDB" id="A0A3L9YAF5"/>
<keyword evidence="2" id="KW-0808">Transferase</keyword>
<dbReference type="OrthoDB" id="9811523at2"/>
<protein>
    <submittedName>
        <fullName evidence="2">RimJ/RimL family protein N-acetyltransferase</fullName>
    </submittedName>
</protein>
<proteinExistence type="predicted"/>
<evidence type="ECO:0000313" key="3">
    <source>
        <dbReference type="Proteomes" id="UP000271339"/>
    </source>
</evidence>